<reference evidence="1" key="1">
    <citation type="submission" date="2023-06" db="EMBL/GenBank/DDBJ databases">
        <title>Conoideocrella luteorostrata (Hypocreales: Clavicipitaceae), a potential biocontrol fungus for elongate hemlock scale in United States Christmas tree production areas.</title>
        <authorList>
            <person name="Barrett H."/>
            <person name="Lovett B."/>
            <person name="Macias A.M."/>
            <person name="Stajich J.E."/>
            <person name="Kasson M.T."/>
        </authorList>
    </citation>
    <scope>NUCLEOTIDE SEQUENCE</scope>
    <source>
        <strain evidence="1">ARSEF 14590</strain>
    </source>
</reference>
<name>A0AAJ0CF79_9HYPO</name>
<comment type="caution">
    <text evidence="1">The sequence shown here is derived from an EMBL/GenBank/DDBJ whole genome shotgun (WGS) entry which is preliminary data.</text>
</comment>
<accession>A0AAJ0CF79</accession>
<organism evidence="1 2">
    <name type="scientific">Conoideocrella luteorostrata</name>
    <dbReference type="NCBI Taxonomy" id="1105319"/>
    <lineage>
        <taxon>Eukaryota</taxon>
        <taxon>Fungi</taxon>
        <taxon>Dikarya</taxon>
        <taxon>Ascomycota</taxon>
        <taxon>Pezizomycotina</taxon>
        <taxon>Sordariomycetes</taxon>
        <taxon>Hypocreomycetidae</taxon>
        <taxon>Hypocreales</taxon>
        <taxon>Clavicipitaceae</taxon>
        <taxon>Conoideocrella</taxon>
    </lineage>
</organism>
<sequence>MSTTITKEEHDVWVAKIHEESPDHVVLREFPLEDVKRTEELIGVQEGALGDFTLRFAKGGELCANCGRQFTVLDLFNTALQVHSKEFLARVIDDNKYSHTDNSRAPNCYKCGTPGPNPPSYSNKKYSCMK</sequence>
<evidence type="ECO:0000313" key="2">
    <source>
        <dbReference type="Proteomes" id="UP001251528"/>
    </source>
</evidence>
<evidence type="ECO:0000313" key="1">
    <source>
        <dbReference type="EMBL" id="KAK2590524.1"/>
    </source>
</evidence>
<proteinExistence type="predicted"/>
<dbReference type="EMBL" id="JASWJB010000427">
    <property type="protein sequence ID" value="KAK2590524.1"/>
    <property type="molecule type" value="Genomic_DNA"/>
</dbReference>
<gene>
    <name evidence="1" type="ORF">QQS21_011791</name>
</gene>
<dbReference type="AlphaFoldDB" id="A0AAJ0CF79"/>
<keyword evidence="2" id="KW-1185">Reference proteome</keyword>
<protein>
    <submittedName>
        <fullName evidence="1">Uncharacterized protein</fullName>
    </submittedName>
</protein>
<dbReference type="Proteomes" id="UP001251528">
    <property type="component" value="Unassembled WGS sequence"/>
</dbReference>